<sequence>MNGSQNLRTLLRLDGEHPCPADGNLHRLILSEYERGYVANWRAPSPISSCRLKAVELLKNSASPQHEYILAVVVDSNDHTVGYIRLERTDVSRSVLSPTRCRSPASSTSHSSSDLPPAVHRISIYNDEPPRDGARVVYSYTWLDAGRRPSLVELAAVVVAIHEDKQCYWYAGMLMYAIVGEDVKGLVSSAAVQYPDNEQGGRIMVKANKAGTFATLFRIVTTQDISAEHARLEPALKAKKTAFHEQLAAYRHDLLHRVQFERTSPEDLERLQDEFKSRDETRVSG</sequence>
<dbReference type="Proteomes" id="UP000256964">
    <property type="component" value="Unassembled WGS sequence"/>
</dbReference>
<dbReference type="STRING" id="139420.A0A371DPV9"/>
<dbReference type="EMBL" id="KZ857384">
    <property type="protein sequence ID" value="RDX54552.1"/>
    <property type="molecule type" value="Genomic_DNA"/>
</dbReference>
<protein>
    <submittedName>
        <fullName evidence="1">Uncharacterized protein</fullName>
    </submittedName>
</protein>
<organism evidence="1 2">
    <name type="scientific">Lentinus brumalis</name>
    <dbReference type="NCBI Taxonomy" id="2498619"/>
    <lineage>
        <taxon>Eukaryota</taxon>
        <taxon>Fungi</taxon>
        <taxon>Dikarya</taxon>
        <taxon>Basidiomycota</taxon>
        <taxon>Agaricomycotina</taxon>
        <taxon>Agaricomycetes</taxon>
        <taxon>Polyporales</taxon>
        <taxon>Polyporaceae</taxon>
        <taxon>Lentinus</taxon>
    </lineage>
</organism>
<dbReference type="AlphaFoldDB" id="A0A371DPV9"/>
<reference evidence="1 2" key="1">
    <citation type="journal article" date="2018" name="Biotechnol. Biofuels">
        <title>Integrative visual omics of the white-rot fungus Polyporus brumalis exposes the biotechnological potential of its oxidative enzymes for delignifying raw plant biomass.</title>
        <authorList>
            <person name="Miyauchi S."/>
            <person name="Rancon A."/>
            <person name="Drula E."/>
            <person name="Hage H."/>
            <person name="Chaduli D."/>
            <person name="Favel A."/>
            <person name="Grisel S."/>
            <person name="Henrissat B."/>
            <person name="Herpoel-Gimbert I."/>
            <person name="Ruiz-Duenas F.J."/>
            <person name="Chevret D."/>
            <person name="Hainaut M."/>
            <person name="Lin J."/>
            <person name="Wang M."/>
            <person name="Pangilinan J."/>
            <person name="Lipzen A."/>
            <person name="Lesage-Meessen L."/>
            <person name="Navarro D."/>
            <person name="Riley R."/>
            <person name="Grigoriev I.V."/>
            <person name="Zhou S."/>
            <person name="Raouche S."/>
            <person name="Rosso M.N."/>
        </authorList>
    </citation>
    <scope>NUCLEOTIDE SEQUENCE [LARGE SCALE GENOMIC DNA]</scope>
    <source>
        <strain evidence="1 2">BRFM 1820</strain>
    </source>
</reference>
<name>A0A371DPV9_9APHY</name>
<keyword evidence="2" id="KW-1185">Reference proteome</keyword>
<dbReference type="OrthoDB" id="2802553at2759"/>
<accession>A0A371DPV9</accession>
<gene>
    <name evidence="1" type="ORF">OH76DRAFT_1397886</name>
</gene>
<evidence type="ECO:0000313" key="2">
    <source>
        <dbReference type="Proteomes" id="UP000256964"/>
    </source>
</evidence>
<evidence type="ECO:0000313" key="1">
    <source>
        <dbReference type="EMBL" id="RDX54552.1"/>
    </source>
</evidence>
<proteinExistence type="predicted"/>